<dbReference type="InterPro" id="IPR013783">
    <property type="entry name" value="Ig-like_fold"/>
</dbReference>
<name>A0ABP9P755_9ACTN</name>
<feature type="signal peptide" evidence="2">
    <location>
        <begin position="1"/>
        <end position="43"/>
    </location>
</feature>
<dbReference type="Gene3D" id="2.60.40.10">
    <property type="entry name" value="Immunoglobulins"/>
    <property type="match status" value="6"/>
</dbReference>
<dbReference type="PROSITE" id="PS51175">
    <property type="entry name" value="CBM6"/>
    <property type="match status" value="2"/>
</dbReference>
<feature type="domain" description="CBM6" evidence="3">
    <location>
        <begin position="175"/>
        <end position="302"/>
    </location>
</feature>
<organism evidence="4 5">
    <name type="scientific">Nocardioides marinquilinus</name>
    <dbReference type="NCBI Taxonomy" id="1210400"/>
    <lineage>
        <taxon>Bacteria</taxon>
        <taxon>Bacillati</taxon>
        <taxon>Actinomycetota</taxon>
        <taxon>Actinomycetes</taxon>
        <taxon>Propionibacteriales</taxon>
        <taxon>Nocardioidaceae</taxon>
        <taxon>Nocardioides</taxon>
    </lineage>
</organism>
<keyword evidence="2" id="KW-0732">Signal</keyword>
<dbReference type="InterPro" id="IPR008979">
    <property type="entry name" value="Galactose-bd-like_sf"/>
</dbReference>
<proteinExistence type="predicted"/>
<dbReference type="Pfam" id="PF17851">
    <property type="entry name" value="GH43_C2"/>
    <property type="match status" value="1"/>
</dbReference>
<keyword evidence="5" id="KW-1185">Reference proteome</keyword>
<dbReference type="Proteomes" id="UP001500221">
    <property type="component" value="Unassembled WGS sequence"/>
</dbReference>
<evidence type="ECO:0000256" key="2">
    <source>
        <dbReference type="SAM" id="SignalP"/>
    </source>
</evidence>
<dbReference type="CDD" id="cd04083">
    <property type="entry name" value="CBM35_Lmo2446-like"/>
    <property type="match status" value="1"/>
</dbReference>
<dbReference type="RefSeq" id="WP_345453498.1">
    <property type="nucleotide sequence ID" value="NZ_BAABKG010000001.1"/>
</dbReference>
<dbReference type="SUPFAM" id="SSF49899">
    <property type="entry name" value="Concanavalin A-like lectins/glucanases"/>
    <property type="match status" value="1"/>
</dbReference>
<dbReference type="Pfam" id="PF16640">
    <property type="entry name" value="Big_3_5"/>
    <property type="match status" value="5"/>
</dbReference>
<dbReference type="InterPro" id="IPR051816">
    <property type="entry name" value="Glycosyl_Hydrolase_31"/>
</dbReference>
<dbReference type="Gene3D" id="2.60.120.200">
    <property type="match status" value="1"/>
</dbReference>
<protein>
    <recommendedName>
        <fullName evidence="3">CBM6 domain-containing protein</fullName>
    </recommendedName>
</protein>
<feature type="chain" id="PRO_5046415392" description="CBM6 domain-containing protein" evidence="2">
    <location>
        <begin position="44"/>
        <end position="1274"/>
    </location>
</feature>
<evidence type="ECO:0000259" key="3">
    <source>
        <dbReference type="PROSITE" id="PS51175"/>
    </source>
</evidence>
<dbReference type="InterPro" id="IPR013320">
    <property type="entry name" value="ConA-like_dom_sf"/>
</dbReference>
<dbReference type="InterPro" id="IPR041542">
    <property type="entry name" value="GH43_C2"/>
</dbReference>
<feature type="domain" description="CBM6" evidence="3">
    <location>
        <begin position="48"/>
        <end position="170"/>
    </location>
</feature>
<reference evidence="5" key="1">
    <citation type="journal article" date="2019" name="Int. J. Syst. Evol. Microbiol.">
        <title>The Global Catalogue of Microorganisms (GCM) 10K type strain sequencing project: providing services to taxonomists for standard genome sequencing and annotation.</title>
        <authorList>
            <consortium name="The Broad Institute Genomics Platform"/>
            <consortium name="The Broad Institute Genome Sequencing Center for Infectious Disease"/>
            <person name="Wu L."/>
            <person name="Ma J."/>
        </authorList>
    </citation>
    <scope>NUCLEOTIDE SEQUENCE [LARGE SCALE GENOMIC DNA]</scope>
    <source>
        <strain evidence="5">JCM 18459</strain>
    </source>
</reference>
<dbReference type="Gene3D" id="2.60.120.260">
    <property type="entry name" value="Galactose-binding domain-like"/>
    <property type="match status" value="2"/>
</dbReference>
<dbReference type="PANTHER" id="PTHR43863">
    <property type="entry name" value="HYDROLASE, PUTATIVE (AFU_ORTHOLOGUE AFUA_1G03140)-RELATED"/>
    <property type="match status" value="1"/>
</dbReference>
<evidence type="ECO:0000313" key="4">
    <source>
        <dbReference type="EMBL" id="GAA5141044.1"/>
    </source>
</evidence>
<gene>
    <name evidence="4" type="ORF">GCM10023340_02120</name>
</gene>
<comment type="caution">
    <text evidence="4">The sequence shown here is derived from an EMBL/GenBank/DDBJ whole genome shotgun (WGS) entry which is preliminary data.</text>
</comment>
<dbReference type="PANTHER" id="PTHR43863:SF2">
    <property type="entry name" value="MALTASE-GLUCOAMYLASE"/>
    <property type="match status" value="1"/>
</dbReference>
<dbReference type="SUPFAM" id="SSF49785">
    <property type="entry name" value="Galactose-binding domain-like"/>
    <property type="match status" value="2"/>
</dbReference>
<dbReference type="InterPro" id="IPR032109">
    <property type="entry name" value="Big_3_5"/>
</dbReference>
<dbReference type="EMBL" id="BAABKG010000001">
    <property type="protein sequence ID" value="GAA5141044.1"/>
    <property type="molecule type" value="Genomic_DNA"/>
</dbReference>
<feature type="region of interest" description="Disordered" evidence="1">
    <location>
        <begin position="42"/>
        <end position="65"/>
    </location>
</feature>
<accession>A0ABP9P755</accession>
<sequence length="1274" mass="126239">MTLSLTDRTSGPGRLRRLLGVGLAVALGAGMAAAVTAPTPASAAEPGTVYEAESQPFSGNSVQTEHNGFTGSGYVGGFGGTGSSLTTAVTAADAGTHDLFVRYANGGSSKTLTLEVNGAARQITLPGSGAWNSYGFVWASVDLQAGANSIVLRRAGTDSGSVNVDNLRVAPRVGTRYEAEDAALTSGARTASDHAGYTGTSFVGGFDNAGATVTFTVNAAEAGTHPATLRYGAGPNPFNGAKQVTLEVNGQPRPIVLPGFGSWKFWGDYALELPLNAGANTVAIRYLPGDNGNVNIDHLDVKAPVPPTCTGEVDPDDDFSGAELDRCRWTTVFNEEPSGYRLADGDLRIDARPGDLSGGTTSAKNVVLQQAPTGDWMAETSVSIDGTDDYLQAGLVVMGNAANFGKVAVIRTPTAGWKIELGRVTANNLQFSNSPTLADGAQTDVALRMWVTGGVLRGSYSLDDGATWSLVGNGYPDTGLGSPQIGVAAFNGTGAETASFDAFTVGAPERVASTTTLTAPSTRTVGQSAGVTVEVAVPGSTATGDVTLFDGDDVVGTMALTDGKATFEAGPFTTAGTRTLRASYAGDTGAAPSEATGTVEVVRAASQVTVSPSPAVVRTGQTSTVTVTVAAGDRTPTGLVTLNDGNGPVGTSALTDGVATFEVGPYDTTGVRTLTAGYDGDDAVAGGTASADLTVADEPVPSTTTISTDPTSVTVGKPATVTVSVAAAGGTPTGSVTLRDGEQVVGTSDLTDGKATFQVGPYATAGDRTLTAEYAGNATVAASSVNRTLTVVRAASTVSVSAAPSTVETGQTSTVTVTVSADGLTPSGSVVLRDGDTDLGSAPLVNGVATFQVGPYASAGTRTLTAQYAATDAVTAGSGSATLTVVPAPVASTVTISGPGSVAIGETAQVTVTVTAPGTTPGGTVTLREDGNVVGTAPLSGGVAAFQVGPYATAGDRALSASYAGSGTVMPGSATATLAVTKLAPTVTVSADPSGIAVGQTASVTVMVTAPGTTPDGMYALTDGVDGDVNAVGSLTGGTATVTVGPFDTTGTRTLTLDYLGSDTVAAGSATTTLQVTAAASTVTVTPAPGGVEAGSTTTVEVAVDAEGVTPTGEVVVTDGSAKQWSGTLTDGTVTVTVGPWAAAGRRTLTASYAGDGAVAAGSGTAALVVRAKPTPVVTVAPKVVDAAANRRTGTVKMTCKPAGVRCVGSVELRANGAALGTARFAVDGGRTATVKVSLNAKARTLLAKKSRVPANLAVTMAGKRTSVAVTLTR</sequence>
<dbReference type="InterPro" id="IPR005084">
    <property type="entry name" value="CBM6"/>
</dbReference>
<feature type="compositionally biased region" description="Polar residues" evidence="1">
    <location>
        <begin position="55"/>
        <end position="65"/>
    </location>
</feature>
<dbReference type="Pfam" id="PF16990">
    <property type="entry name" value="CBM_35"/>
    <property type="match status" value="2"/>
</dbReference>
<evidence type="ECO:0000313" key="5">
    <source>
        <dbReference type="Proteomes" id="UP001500221"/>
    </source>
</evidence>
<evidence type="ECO:0000256" key="1">
    <source>
        <dbReference type="SAM" id="MobiDB-lite"/>
    </source>
</evidence>